<feature type="transmembrane region" description="Helical" evidence="1">
    <location>
        <begin position="14"/>
        <end position="40"/>
    </location>
</feature>
<evidence type="ECO:0000313" key="3">
    <source>
        <dbReference type="Proteomes" id="UP000199568"/>
    </source>
</evidence>
<organism evidence="2 3">
    <name type="scientific">Natronincola peptidivorans</name>
    <dbReference type="NCBI Taxonomy" id="426128"/>
    <lineage>
        <taxon>Bacteria</taxon>
        <taxon>Bacillati</taxon>
        <taxon>Bacillota</taxon>
        <taxon>Clostridia</taxon>
        <taxon>Peptostreptococcales</taxon>
        <taxon>Natronincolaceae</taxon>
        <taxon>Natronincola</taxon>
    </lineage>
</organism>
<feature type="transmembrane region" description="Helical" evidence="1">
    <location>
        <begin position="276"/>
        <end position="301"/>
    </location>
</feature>
<dbReference type="InterPro" id="IPR018710">
    <property type="entry name" value="DUF2232"/>
</dbReference>
<gene>
    <name evidence="2" type="ORF">SAMN05660297_01217</name>
</gene>
<dbReference type="PANTHER" id="PTHR41324">
    <property type="entry name" value="MEMBRANE PROTEIN-RELATED"/>
    <property type="match status" value="1"/>
</dbReference>
<dbReference type="Pfam" id="PF09991">
    <property type="entry name" value="DUF2232"/>
    <property type="match status" value="1"/>
</dbReference>
<keyword evidence="1" id="KW-0472">Membrane</keyword>
<keyword evidence="1" id="KW-1133">Transmembrane helix</keyword>
<protein>
    <submittedName>
        <fullName evidence="2">Uncharacterized conserved protein YybS, DUF2232 family</fullName>
    </submittedName>
</protein>
<dbReference type="OrthoDB" id="1950201at2"/>
<proteinExistence type="predicted"/>
<reference evidence="2 3" key="1">
    <citation type="submission" date="2016-10" db="EMBL/GenBank/DDBJ databases">
        <authorList>
            <person name="de Groot N.N."/>
        </authorList>
    </citation>
    <scope>NUCLEOTIDE SEQUENCE [LARGE SCALE GENOMIC DNA]</scope>
    <source>
        <strain evidence="2 3">DSM 18979</strain>
    </source>
</reference>
<dbReference type="STRING" id="426128.SAMN05660297_01217"/>
<feature type="transmembrane region" description="Helical" evidence="1">
    <location>
        <begin position="209"/>
        <end position="228"/>
    </location>
</feature>
<feature type="transmembrane region" description="Helical" evidence="1">
    <location>
        <begin position="106"/>
        <end position="128"/>
    </location>
</feature>
<evidence type="ECO:0000313" key="2">
    <source>
        <dbReference type="EMBL" id="SET01870.1"/>
    </source>
</evidence>
<dbReference type="RefSeq" id="WP_090440796.1">
    <property type="nucleotide sequence ID" value="NZ_FOHU01000003.1"/>
</dbReference>
<dbReference type="PANTHER" id="PTHR41324:SF1">
    <property type="entry name" value="DUF2232 DOMAIN-CONTAINING PROTEIN"/>
    <property type="match status" value="1"/>
</dbReference>
<dbReference type="Proteomes" id="UP000199568">
    <property type="component" value="Unassembled WGS sequence"/>
</dbReference>
<dbReference type="EMBL" id="FOHU01000003">
    <property type="protein sequence ID" value="SET01870.1"/>
    <property type="molecule type" value="Genomic_DNA"/>
</dbReference>
<feature type="transmembrane region" description="Helical" evidence="1">
    <location>
        <begin position="165"/>
        <end position="188"/>
    </location>
</feature>
<dbReference type="AlphaFoldDB" id="A0A1I0B593"/>
<sequence>MHASSSKKALIEAALTATITTFFVIATLYISILSILLVVLPMPFIILSVRHGTRYTVLSLIISSLLIGFLTNILYTIFVFIIFSPIALAMGYAIRRRKKPYEVIGFGTAASVLAIFFLLQIIAIAAGINITDEIANMTREAIDHQMEMLRTLNLDVVDVKESLNYLMMIIPALVIIHSMIGAFINYYLTAAVINRFNFIDHQLGEFSEFKLPGNIVLGSFIIFVLSLTTRYIEGIQHTSLIANVTIIFLVIFFLQGLTFISYLLKKTKVPRFIRIILVLSLIIISPLMTIVAFLGLLDAILDIRKLKKKK</sequence>
<name>A0A1I0B593_9FIRM</name>
<keyword evidence="3" id="KW-1185">Reference proteome</keyword>
<keyword evidence="1" id="KW-0812">Transmembrane</keyword>
<feature type="transmembrane region" description="Helical" evidence="1">
    <location>
        <begin position="240"/>
        <end position="264"/>
    </location>
</feature>
<accession>A0A1I0B593</accession>
<evidence type="ECO:0000256" key="1">
    <source>
        <dbReference type="SAM" id="Phobius"/>
    </source>
</evidence>